<evidence type="ECO:0000256" key="14">
    <source>
        <dbReference type="ARBA" id="ARBA00049600"/>
    </source>
</evidence>
<sequence length="475" mass="53615">MLVFPNRLPADFSSTNHRFHLLQLNMFLWSCLTPFLLITVHLCKGSPDQRCGKFTDLDITHAIIGTSLKIKLLLYTRHDVNCGVVLSHTKLEEHPEFNMSNPTTFIIHGYRPSGSPPVWLSNFTKWLLDRQDMNVVVVDWNRGATNVNYFKVVEKTYKVADNLTAFIKIMQDHGASLSSIHLIGVSLGAHISGFVGAKLNSAIGRITALDPAGPSFTDKPPEHRLDPTDAQFVDALHTDIDFLGYRAPLGHIDFYPNGGTDQPGCPKTLLSPGGYFKCDHQRAVFLFMDTINDSCPSQAFPCSSYEDFLDGKCTSCERFGEAGCPIFGYDVTQWKDVLNQPNQTKFYFKTNSRSPYCLTNYKVDVTIWNQKKQKGYMDIKISDGTKESVAVIEHKAIQFTKDKENAILAMFARNIHPVKTVSVKYYGGVGCNSNCKLRILGIRFTPLNRKKKPLCRYDILLENKKEFTFRPIPCE</sequence>
<protein>
    <submittedName>
        <fullName evidence="19">Lipase, member Ia</fullName>
    </submittedName>
</protein>
<evidence type="ECO:0000313" key="19">
    <source>
        <dbReference type="Ensembl" id="ENSPREP00000029362.1"/>
    </source>
</evidence>
<dbReference type="GO" id="GO:0052689">
    <property type="term" value="F:carboxylic ester hydrolase activity"/>
    <property type="evidence" value="ECO:0007669"/>
    <property type="project" value="InterPro"/>
</dbReference>
<evidence type="ECO:0000256" key="4">
    <source>
        <dbReference type="ARBA" id="ARBA00022475"/>
    </source>
</evidence>
<comment type="similarity">
    <text evidence="3 17">Belongs to the AB hydrolase superfamily. Lipase family.</text>
</comment>
<reference evidence="20" key="1">
    <citation type="submission" date="2013-11" db="EMBL/GenBank/DDBJ databases">
        <title>The genomic landscape of the Guanapo guppy.</title>
        <authorList>
            <person name="Kuenstner A."/>
            <person name="Dreyer C."/>
        </authorList>
    </citation>
    <scope>NUCLEOTIDE SEQUENCE</scope>
    <source>
        <strain evidence="20">Guanapo</strain>
    </source>
</reference>
<dbReference type="PANTHER" id="PTHR11610">
    <property type="entry name" value="LIPASE"/>
    <property type="match status" value="1"/>
</dbReference>
<organism evidence="19 20">
    <name type="scientific">Poecilia reticulata</name>
    <name type="common">Guppy</name>
    <name type="synonym">Acanthophacelus reticulatus</name>
    <dbReference type="NCBI Taxonomy" id="8081"/>
    <lineage>
        <taxon>Eukaryota</taxon>
        <taxon>Metazoa</taxon>
        <taxon>Chordata</taxon>
        <taxon>Craniata</taxon>
        <taxon>Vertebrata</taxon>
        <taxon>Euteleostomi</taxon>
        <taxon>Actinopterygii</taxon>
        <taxon>Neopterygii</taxon>
        <taxon>Teleostei</taxon>
        <taxon>Neoteleostei</taxon>
        <taxon>Acanthomorphata</taxon>
        <taxon>Ovalentaria</taxon>
        <taxon>Atherinomorphae</taxon>
        <taxon>Cyprinodontiformes</taxon>
        <taxon>Poeciliidae</taxon>
        <taxon>Poeciliinae</taxon>
        <taxon>Poecilia</taxon>
    </lineage>
</organism>
<feature type="binding site" evidence="16">
    <location>
        <position position="224"/>
    </location>
    <ligand>
        <name>Ca(2+)</name>
        <dbReference type="ChEBI" id="CHEBI:29108"/>
    </ligand>
</feature>
<evidence type="ECO:0000256" key="2">
    <source>
        <dbReference type="ARBA" id="ARBA00004613"/>
    </source>
</evidence>
<dbReference type="InterPro" id="IPR016272">
    <property type="entry name" value="Lipase_LIPH"/>
</dbReference>
<dbReference type="FunFam" id="3.40.50.1820:FF:000063">
    <property type="entry name" value="Lipase member H"/>
    <property type="match status" value="1"/>
</dbReference>
<keyword evidence="11" id="KW-1015">Disulfide bond</keyword>
<dbReference type="PRINTS" id="PR00821">
    <property type="entry name" value="TAGLIPASE"/>
</dbReference>
<evidence type="ECO:0000256" key="11">
    <source>
        <dbReference type="ARBA" id="ARBA00023157"/>
    </source>
</evidence>
<dbReference type="GO" id="GO:0005886">
    <property type="term" value="C:plasma membrane"/>
    <property type="evidence" value="ECO:0007669"/>
    <property type="project" value="UniProtKB-SubCell"/>
</dbReference>
<feature type="binding site" evidence="16">
    <location>
        <position position="229"/>
    </location>
    <ligand>
        <name>Ca(2+)</name>
        <dbReference type="ChEBI" id="CHEBI:29108"/>
    </ligand>
</feature>
<evidence type="ECO:0000256" key="7">
    <source>
        <dbReference type="ARBA" id="ARBA00022801"/>
    </source>
</evidence>
<dbReference type="PIRSF" id="PIRSF000865">
    <property type="entry name" value="Lipoprotein_lipase_LIPH"/>
    <property type="match status" value="1"/>
</dbReference>
<dbReference type="InterPro" id="IPR013818">
    <property type="entry name" value="Lipase"/>
</dbReference>
<reference evidence="19" key="2">
    <citation type="submission" date="2025-08" db="UniProtKB">
        <authorList>
            <consortium name="Ensembl"/>
        </authorList>
    </citation>
    <scope>IDENTIFICATION</scope>
    <source>
        <strain evidence="19">Guanapo</strain>
    </source>
</reference>
<keyword evidence="16" id="KW-0106">Calcium</keyword>
<evidence type="ECO:0000256" key="3">
    <source>
        <dbReference type="ARBA" id="ARBA00010701"/>
    </source>
</evidence>
<evidence type="ECO:0000256" key="10">
    <source>
        <dbReference type="ARBA" id="ARBA00023136"/>
    </source>
</evidence>
<proteinExistence type="inferred from homology"/>
<dbReference type="InterPro" id="IPR029058">
    <property type="entry name" value="AB_hydrolase_fold"/>
</dbReference>
<comment type="function">
    <text evidence="14">Hydrolyzes specifically phosphatidic acid (PA) to produce 2-acyl lysophosphatidic acid (LPA; a potent bioactive lipid mediator) and fatty acid. Does not hydrolyze other phospholipids, like phosphatidylserine (PS), phosphatidylcholine (PC) and phosphatidylethanolamine (PE) or triacylglycerol (TG).</text>
</comment>
<evidence type="ECO:0000256" key="5">
    <source>
        <dbReference type="ARBA" id="ARBA00022525"/>
    </source>
</evidence>
<evidence type="ECO:0000256" key="6">
    <source>
        <dbReference type="ARBA" id="ARBA00022729"/>
    </source>
</evidence>
<keyword evidence="10" id="KW-0472">Membrane</keyword>
<feature type="binding site" evidence="16">
    <location>
        <position position="226"/>
    </location>
    <ligand>
        <name>Ca(2+)</name>
        <dbReference type="ChEBI" id="CHEBI:29108"/>
    </ligand>
</feature>
<dbReference type="InterPro" id="IPR033906">
    <property type="entry name" value="Lipase_N"/>
</dbReference>
<evidence type="ECO:0000256" key="12">
    <source>
        <dbReference type="ARBA" id="ARBA00023180"/>
    </source>
</evidence>
<feature type="domain" description="Lipase" evidence="18">
    <location>
        <begin position="65"/>
        <end position="356"/>
    </location>
</feature>
<accession>A0A3P9Q5B8</accession>
<dbReference type="InterPro" id="IPR000734">
    <property type="entry name" value="TAG_lipase"/>
</dbReference>
<dbReference type="Bgee" id="ENSPREG00000019875">
    <property type="expression patterns" value="Expressed in caudal fin and 1 other cell type or tissue"/>
</dbReference>
<keyword evidence="6" id="KW-0732">Signal</keyword>
<evidence type="ECO:0000256" key="13">
    <source>
        <dbReference type="ARBA" id="ARBA00048637"/>
    </source>
</evidence>
<dbReference type="SUPFAM" id="SSF53474">
    <property type="entry name" value="alpha/beta-Hydrolases"/>
    <property type="match status" value="1"/>
</dbReference>
<dbReference type="AlphaFoldDB" id="A0A3P9Q5B8"/>
<comment type="catalytic activity">
    <reaction evidence="13">
        <text>1-hexadecanoyl-2-(9Z-octadecenoyl)-sn-glycero-3-phosphate + H2O = 2-(9Z-octadecenoyl)-sn-glycero-3-phosphate + hexadecanoate + H(+)</text>
        <dbReference type="Rhea" id="RHEA:40943"/>
        <dbReference type="ChEBI" id="CHEBI:7896"/>
        <dbReference type="ChEBI" id="CHEBI:15377"/>
        <dbReference type="ChEBI" id="CHEBI:15378"/>
        <dbReference type="ChEBI" id="CHEBI:64839"/>
        <dbReference type="ChEBI" id="CHEBI:77593"/>
    </reaction>
    <physiologicalReaction direction="left-to-right" evidence="13">
        <dbReference type="Rhea" id="RHEA:40944"/>
    </physiologicalReaction>
</comment>
<feature type="active site" description="Charge relay system" evidence="15">
    <location>
        <position position="210"/>
    </location>
</feature>
<dbReference type="GO" id="GO:0008201">
    <property type="term" value="F:heparin binding"/>
    <property type="evidence" value="ECO:0007669"/>
    <property type="project" value="UniProtKB-ARBA"/>
</dbReference>
<evidence type="ECO:0000256" key="1">
    <source>
        <dbReference type="ARBA" id="ARBA00004202"/>
    </source>
</evidence>
<keyword evidence="8" id="KW-0442">Lipid degradation</keyword>
<keyword evidence="20" id="KW-1185">Reference proteome</keyword>
<dbReference type="GO" id="GO:0046872">
    <property type="term" value="F:metal ion binding"/>
    <property type="evidence" value="ECO:0007669"/>
    <property type="project" value="UniProtKB-KW"/>
</dbReference>
<evidence type="ECO:0000256" key="15">
    <source>
        <dbReference type="PIRSR" id="PIRSR000865-1"/>
    </source>
</evidence>
<dbReference type="Proteomes" id="UP000242638">
    <property type="component" value="Unassembled WGS sequence"/>
</dbReference>
<evidence type="ECO:0000259" key="18">
    <source>
        <dbReference type="Pfam" id="PF00151"/>
    </source>
</evidence>
<name>A0A3P9Q5B8_POERE</name>
<keyword evidence="12" id="KW-0325">Glycoprotein</keyword>
<dbReference type="STRING" id="8081.ENSPREP00000029362"/>
<keyword evidence="4" id="KW-1003">Cell membrane</keyword>
<feature type="active site" description="Nucleophile" evidence="15">
    <location>
        <position position="186"/>
    </location>
</feature>
<dbReference type="GO" id="GO:0004620">
    <property type="term" value="F:phospholipase activity"/>
    <property type="evidence" value="ECO:0007669"/>
    <property type="project" value="TreeGrafter"/>
</dbReference>
<comment type="subcellular location">
    <subcellularLocation>
        <location evidence="1">Cell membrane</location>
        <topology evidence="1">Peripheral membrane protein</topology>
    </subcellularLocation>
    <subcellularLocation>
        <location evidence="2">Secreted</location>
    </subcellularLocation>
</comment>
<keyword evidence="16" id="KW-0479">Metal-binding</keyword>
<evidence type="ECO:0000256" key="16">
    <source>
        <dbReference type="PIRSR" id="PIRSR000865-2"/>
    </source>
</evidence>
<evidence type="ECO:0000256" key="9">
    <source>
        <dbReference type="ARBA" id="ARBA00023098"/>
    </source>
</evidence>
<dbReference type="GO" id="GO:0005615">
    <property type="term" value="C:extracellular space"/>
    <property type="evidence" value="ECO:0007669"/>
    <property type="project" value="TreeGrafter"/>
</dbReference>
<dbReference type="Gene3D" id="3.40.50.1820">
    <property type="entry name" value="alpha/beta hydrolase"/>
    <property type="match status" value="1"/>
</dbReference>
<dbReference type="OMA" id="DALHTDM"/>
<dbReference type="Pfam" id="PF00151">
    <property type="entry name" value="Lipase"/>
    <property type="match status" value="1"/>
</dbReference>
<evidence type="ECO:0000256" key="8">
    <source>
        <dbReference type="ARBA" id="ARBA00022963"/>
    </source>
</evidence>
<keyword evidence="5" id="KW-0964">Secreted</keyword>
<keyword evidence="9" id="KW-0443">Lipid metabolism</keyword>
<dbReference type="GeneTree" id="ENSGT00940000156285"/>
<dbReference type="PANTHER" id="PTHR11610:SF12">
    <property type="entry name" value="LIPASE MEMBER H"/>
    <property type="match status" value="1"/>
</dbReference>
<feature type="active site" description="Charge relay system" evidence="15">
    <location>
        <position position="280"/>
    </location>
</feature>
<keyword evidence="7" id="KW-0378">Hydrolase</keyword>
<evidence type="ECO:0000256" key="17">
    <source>
        <dbReference type="RuleBase" id="RU004262"/>
    </source>
</evidence>
<reference evidence="19" key="3">
    <citation type="submission" date="2025-09" db="UniProtKB">
        <authorList>
            <consortium name="Ensembl"/>
        </authorList>
    </citation>
    <scope>IDENTIFICATION</scope>
    <source>
        <strain evidence="19">Guanapo</strain>
    </source>
</reference>
<evidence type="ECO:0000313" key="20">
    <source>
        <dbReference type="Proteomes" id="UP000242638"/>
    </source>
</evidence>
<dbReference type="GO" id="GO:0006654">
    <property type="term" value="P:phosphatidic acid biosynthetic process"/>
    <property type="evidence" value="ECO:0007669"/>
    <property type="project" value="UniProtKB-ARBA"/>
</dbReference>
<dbReference type="CDD" id="cd00707">
    <property type="entry name" value="Pancreat_lipase_like"/>
    <property type="match status" value="1"/>
</dbReference>
<dbReference type="Ensembl" id="ENSPRET00000029695.1">
    <property type="protein sequence ID" value="ENSPREP00000029362.1"/>
    <property type="gene ID" value="ENSPREG00000019875.1"/>
</dbReference>
<dbReference type="GO" id="GO:0016042">
    <property type="term" value="P:lipid catabolic process"/>
    <property type="evidence" value="ECO:0007669"/>
    <property type="project" value="UniProtKB-KW"/>
</dbReference>